<dbReference type="PANTHER" id="PTHR31143">
    <property type="match status" value="1"/>
</dbReference>
<dbReference type="Proteomes" id="UP000003011">
    <property type="component" value="Unassembled WGS sequence"/>
</dbReference>
<accession>G5GJC8</accession>
<evidence type="ECO:0000259" key="1">
    <source>
        <dbReference type="PROSITE" id="PS51186"/>
    </source>
</evidence>
<feature type="domain" description="N-acetyltransferase" evidence="1">
    <location>
        <begin position="132"/>
        <end position="265"/>
    </location>
</feature>
<dbReference type="Gene3D" id="3.40.630.30">
    <property type="match status" value="1"/>
</dbReference>
<proteinExistence type="predicted"/>
<evidence type="ECO:0000313" key="2">
    <source>
        <dbReference type="EMBL" id="EHI55149.1"/>
    </source>
</evidence>
<organism evidence="2 3">
    <name type="scientific">Johnsonella ignava ATCC 51276</name>
    <dbReference type="NCBI Taxonomy" id="679200"/>
    <lineage>
        <taxon>Bacteria</taxon>
        <taxon>Bacillati</taxon>
        <taxon>Bacillota</taxon>
        <taxon>Clostridia</taxon>
        <taxon>Lachnospirales</taxon>
        <taxon>Lachnospiraceae</taxon>
        <taxon>Johnsonella</taxon>
    </lineage>
</organism>
<dbReference type="PANTHER" id="PTHR31143:SF2">
    <property type="entry name" value="FR47-LIKE DOMAIN-CONTAINING PROTEIN-RELATED"/>
    <property type="match status" value="1"/>
</dbReference>
<evidence type="ECO:0000313" key="3">
    <source>
        <dbReference type="Proteomes" id="UP000003011"/>
    </source>
</evidence>
<dbReference type="PROSITE" id="PS51186">
    <property type="entry name" value="GNAT"/>
    <property type="match status" value="1"/>
</dbReference>
<dbReference type="STRING" id="679200.HMPREF9333_01668"/>
<dbReference type="OrthoDB" id="7054616at2"/>
<gene>
    <name evidence="2" type="ORF">HMPREF9333_01668</name>
</gene>
<dbReference type="InterPro" id="IPR027365">
    <property type="entry name" value="GNAT_acetyltra_YdfB-like"/>
</dbReference>
<dbReference type="EMBL" id="ACZL01000027">
    <property type="protein sequence ID" value="EHI55149.1"/>
    <property type="molecule type" value="Genomic_DNA"/>
</dbReference>
<keyword evidence="3" id="KW-1185">Reference proteome</keyword>
<dbReference type="HOGENOM" id="CLU_074296_2_0_9"/>
<comment type="caution">
    <text evidence="2">The sequence shown here is derived from an EMBL/GenBank/DDBJ whole genome shotgun (WGS) entry which is preliminary data.</text>
</comment>
<dbReference type="AlphaFoldDB" id="G5GJC8"/>
<sequence>MIELSYSKRDVVVPLCKDSKDVLVRSSMEGSMGRVWVAKLNDPKFCLIKLGNYAFLLGLTPRGARMMDLRATLIKECNHAYITPSNDLWDIWLEENLDCNYRKLSRYAIKRDEQHFNKKVLKEYVKNIPAGMKIERIDKNSYNDALKEAWSNDFVSNFENENKFLEYGMGYVIYKGDELVAGCSAYGFSEGMMEVTVATKKEYRRQGLALAAAARFILDCIDKGIYPNWDAANLQSVELAKKLGYVFDKEYKVFQIDNRSLYGEL</sequence>
<dbReference type="InterPro" id="IPR016181">
    <property type="entry name" value="Acyl_CoA_acyltransferase"/>
</dbReference>
<name>G5GJC8_9FIRM</name>
<dbReference type="eggNOG" id="COG0456">
    <property type="taxonomic scope" value="Bacteria"/>
</dbReference>
<dbReference type="SUPFAM" id="SSF55729">
    <property type="entry name" value="Acyl-CoA N-acyltransferases (Nat)"/>
    <property type="match status" value="1"/>
</dbReference>
<dbReference type="Pfam" id="PF12746">
    <property type="entry name" value="GNAT_acetyltran"/>
    <property type="match status" value="1"/>
</dbReference>
<reference evidence="2 3" key="1">
    <citation type="submission" date="2011-08" db="EMBL/GenBank/DDBJ databases">
        <title>The Genome Sequence of Johnsonella ignava ATCC 51276.</title>
        <authorList>
            <consortium name="The Broad Institute Genome Sequencing Platform"/>
            <person name="Earl A."/>
            <person name="Ward D."/>
            <person name="Feldgarden M."/>
            <person name="Gevers D."/>
            <person name="Izard J."/>
            <person name="Blanton J.M."/>
            <person name="Baranova O.V."/>
            <person name="Dewhirst F.E."/>
            <person name="Young S.K."/>
            <person name="Zeng Q."/>
            <person name="Gargeya S."/>
            <person name="Fitzgerald M."/>
            <person name="Haas B."/>
            <person name="Abouelleil A."/>
            <person name="Alvarado L."/>
            <person name="Arachchi H.M."/>
            <person name="Berlin A."/>
            <person name="Brown A."/>
            <person name="Chapman S.B."/>
            <person name="Chen Z."/>
            <person name="Dunbar C."/>
            <person name="Freedman E."/>
            <person name="Gearin G."/>
            <person name="Gellesch M."/>
            <person name="Goldberg J."/>
            <person name="Griggs A."/>
            <person name="Gujja S."/>
            <person name="Heiman D."/>
            <person name="Howarth C."/>
            <person name="Larson L."/>
            <person name="Lui A."/>
            <person name="MacDonald P.J.P."/>
            <person name="Montmayeur A."/>
            <person name="Murphy C."/>
            <person name="Neiman D."/>
            <person name="Pearson M."/>
            <person name="Priest M."/>
            <person name="Roberts A."/>
            <person name="Saif S."/>
            <person name="Shea T."/>
            <person name="Shenoy N."/>
            <person name="Sisk P."/>
            <person name="Stolte C."/>
            <person name="Sykes S."/>
            <person name="Wortman J."/>
            <person name="Nusbaum C."/>
            <person name="Birren B."/>
        </authorList>
    </citation>
    <scope>NUCLEOTIDE SEQUENCE [LARGE SCALE GENOMIC DNA]</scope>
    <source>
        <strain evidence="2 3">ATCC 51276</strain>
    </source>
</reference>
<dbReference type="PATRIC" id="fig|679200.3.peg.1765"/>
<dbReference type="RefSeq" id="WP_005541440.1">
    <property type="nucleotide sequence ID" value="NZ_JH378834.1"/>
</dbReference>
<dbReference type="GO" id="GO:0016747">
    <property type="term" value="F:acyltransferase activity, transferring groups other than amino-acyl groups"/>
    <property type="evidence" value="ECO:0007669"/>
    <property type="project" value="InterPro"/>
</dbReference>
<protein>
    <recommendedName>
        <fullName evidence="1">N-acetyltransferase domain-containing protein</fullName>
    </recommendedName>
</protein>
<dbReference type="InterPro" id="IPR000182">
    <property type="entry name" value="GNAT_dom"/>
</dbReference>